<sequence>MGHIAILMGVHNGAAHLPAQLASITGQNHDAWSLHVSDDGSDDNSPEILRRFAEAYPSRVSLRAGPCRGGAMNFLTLLRDADLPKNAAVAWCDQDDVWLPDRLARAAAACEAMTPVFYATRYQLLLADGTRGAASAALARPVTFGNTLVQNPLPGHTMVANHAATAILRRAVPAALEAQVPHHDWWTAQIMLGAGAQVVFEERPSVLYRQHSENQVGTRAGLRAKLERLAMIADGRLSDWLDRNIAALRGQTDLTPDSAALLEAFTTWRETPAWRRPALARLGIWRQDRLGGLALETAARLGRV</sequence>
<evidence type="ECO:0000313" key="3">
    <source>
        <dbReference type="Proteomes" id="UP000786693"/>
    </source>
</evidence>
<organism evidence="2 3">
    <name type="scientific">Jannaschia pagri</name>
    <dbReference type="NCBI Taxonomy" id="2829797"/>
    <lineage>
        <taxon>Bacteria</taxon>
        <taxon>Pseudomonadati</taxon>
        <taxon>Pseudomonadota</taxon>
        <taxon>Alphaproteobacteria</taxon>
        <taxon>Rhodobacterales</taxon>
        <taxon>Roseobacteraceae</taxon>
        <taxon>Jannaschia</taxon>
    </lineage>
</organism>
<reference evidence="2 3" key="1">
    <citation type="submission" date="2021-05" db="EMBL/GenBank/DDBJ databases">
        <title>Bacteria Genome sequencing.</title>
        <authorList>
            <person name="Takabe Y."/>
            <person name="Nakajima Y."/>
            <person name="Suzuki S."/>
            <person name="Shiozaki T."/>
        </authorList>
    </citation>
    <scope>NUCLEOTIDE SEQUENCE [LARGE SCALE GENOMIC DNA]</scope>
    <source>
        <strain evidence="2 3">AI_62</strain>
    </source>
</reference>
<feature type="domain" description="Glycosyltransferase 2-like" evidence="1">
    <location>
        <begin position="6"/>
        <end position="168"/>
    </location>
</feature>
<accession>A0ABQ4NJV4</accession>
<dbReference type="SUPFAM" id="SSF53448">
    <property type="entry name" value="Nucleotide-diphospho-sugar transferases"/>
    <property type="match status" value="1"/>
</dbReference>
<dbReference type="EMBL" id="BPFH01000002">
    <property type="protein sequence ID" value="GIT94702.1"/>
    <property type="molecule type" value="Genomic_DNA"/>
</dbReference>
<dbReference type="InterPro" id="IPR029044">
    <property type="entry name" value="Nucleotide-diphossugar_trans"/>
</dbReference>
<keyword evidence="2" id="KW-0808">Transferase</keyword>
<keyword evidence="3" id="KW-1185">Reference proteome</keyword>
<evidence type="ECO:0000313" key="2">
    <source>
        <dbReference type="EMBL" id="GIT94702.1"/>
    </source>
</evidence>
<protein>
    <submittedName>
        <fullName evidence="2">Glycosyl transferase</fullName>
    </submittedName>
</protein>
<dbReference type="GO" id="GO:0016740">
    <property type="term" value="F:transferase activity"/>
    <property type="evidence" value="ECO:0007669"/>
    <property type="project" value="UniProtKB-KW"/>
</dbReference>
<gene>
    <name evidence="2" type="primary">rfbG</name>
    <name evidence="2" type="ORF">JANAI62_13250</name>
</gene>
<evidence type="ECO:0000259" key="1">
    <source>
        <dbReference type="Pfam" id="PF00535"/>
    </source>
</evidence>
<proteinExistence type="predicted"/>
<comment type="caution">
    <text evidence="2">The sequence shown here is derived from an EMBL/GenBank/DDBJ whole genome shotgun (WGS) entry which is preliminary data.</text>
</comment>
<dbReference type="Pfam" id="PF00535">
    <property type="entry name" value="Glycos_transf_2"/>
    <property type="match status" value="1"/>
</dbReference>
<dbReference type="Proteomes" id="UP000786693">
    <property type="component" value="Unassembled WGS sequence"/>
</dbReference>
<dbReference type="InterPro" id="IPR001173">
    <property type="entry name" value="Glyco_trans_2-like"/>
</dbReference>
<dbReference type="RefSeq" id="WP_220748219.1">
    <property type="nucleotide sequence ID" value="NZ_BPFH01000002.1"/>
</dbReference>
<dbReference type="Gene3D" id="3.90.550.10">
    <property type="entry name" value="Spore Coat Polysaccharide Biosynthesis Protein SpsA, Chain A"/>
    <property type="match status" value="1"/>
</dbReference>
<name>A0ABQ4NJV4_9RHOB</name>